<dbReference type="PANTHER" id="PTHR24260:SF132">
    <property type="entry name" value="PEPTIDASE S1 DOMAIN-CONTAINING PROTEIN"/>
    <property type="match status" value="1"/>
</dbReference>
<dbReference type="GO" id="GO:0004252">
    <property type="term" value="F:serine-type endopeptidase activity"/>
    <property type="evidence" value="ECO:0007669"/>
    <property type="project" value="InterPro"/>
</dbReference>
<dbReference type="Pfam" id="PF00089">
    <property type="entry name" value="Trypsin"/>
    <property type="match status" value="1"/>
</dbReference>
<organism evidence="3 4">
    <name type="scientific">Polypedilum vanderplanki</name>
    <name type="common">Sleeping chironomid midge</name>
    <dbReference type="NCBI Taxonomy" id="319348"/>
    <lineage>
        <taxon>Eukaryota</taxon>
        <taxon>Metazoa</taxon>
        <taxon>Ecdysozoa</taxon>
        <taxon>Arthropoda</taxon>
        <taxon>Hexapoda</taxon>
        <taxon>Insecta</taxon>
        <taxon>Pterygota</taxon>
        <taxon>Neoptera</taxon>
        <taxon>Endopterygota</taxon>
        <taxon>Diptera</taxon>
        <taxon>Nematocera</taxon>
        <taxon>Chironomoidea</taxon>
        <taxon>Chironomidae</taxon>
        <taxon>Chironominae</taxon>
        <taxon>Polypedilum</taxon>
        <taxon>Polypedilum</taxon>
    </lineage>
</organism>
<keyword evidence="4" id="KW-1185">Reference proteome</keyword>
<dbReference type="SMART" id="SM00020">
    <property type="entry name" value="Tryp_SPc"/>
    <property type="match status" value="1"/>
</dbReference>
<dbReference type="InterPro" id="IPR001254">
    <property type="entry name" value="Trypsin_dom"/>
</dbReference>
<accession>A0A9J6BUQ1</accession>
<comment type="caution">
    <text evidence="3">The sequence shown here is derived from an EMBL/GenBank/DDBJ whole genome shotgun (WGS) entry which is preliminary data.</text>
</comment>
<dbReference type="PANTHER" id="PTHR24260">
    <property type="match status" value="1"/>
</dbReference>
<gene>
    <name evidence="3" type="ORF">PVAND_003330</name>
</gene>
<dbReference type="EMBL" id="JADBJN010000003">
    <property type="protein sequence ID" value="KAG5673269.1"/>
    <property type="molecule type" value="Genomic_DNA"/>
</dbReference>
<dbReference type="SUPFAM" id="SSF50494">
    <property type="entry name" value="Trypsin-like serine proteases"/>
    <property type="match status" value="1"/>
</dbReference>
<dbReference type="GO" id="GO:0006508">
    <property type="term" value="P:proteolysis"/>
    <property type="evidence" value="ECO:0007669"/>
    <property type="project" value="InterPro"/>
</dbReference>
<dbReference type="Proteomes" id="UP001107558">
    <property type="component" value="Chromosome 3"/>
</dbReference>
<feature type="domain" description="Peptidase S1" evidence="2">
    <location>
        <begin position="31"/>
        <end position="296"/>
    </location>
</feature>
<evidence type="ECO:0000313" key="3">
    <source>
        <dbReference type="EMBL" id="KAG5673269.1"/>
    </source>
</evidence>
<sequence>MSISHIAAINSNNSSLSSAICGIMSESHGLIQGGQLSNRDQFPWITNIFTKPTRDFGTYLFAGTGTLITNRHVVCAANSVAYENYLEETNTLDPLKPYIAYSGKNIKLKLGAKNYKDNVNEADALVINSVQKVKLHPHLRGNKPRIANIAILRIRQAITFTQFIKPACVYNNNNGDNALTKNENALLYAVGHGLDQTGTLSFMRKQTQMTMQSDEICKRFFKNSFKSDLFFCAKGNDFNTPCRHDKMLYEKINGQWYLRAMSSMFKIFRNNTCSLNAPVLYEDISPYSNWILESIV</sequence>
<evidence type="ECO:0000259" key="2">
    <source>
        <dbReference type="PROSITE" id="PS50240"/>
    </source>
</evidence>
<reference evidence="3" key="1">
    <citation type="submission" date="2021-03" db="EMBL/GenBank/DDBJ databases">
        <title>Chromosome level genome of the anhydrobiotic midge Polypedilum vanderplanki.</title>
        <authorList>
            <person name="Yoshida Y."/>
            <person name="Kikawada T."/>
            <person name="Gusev O."/>
        </authorList>
    </citation>
    <scope>NUCLEOTIDE SEQUENCE</scope>
    <source>
        <strain evidence="3">NIAS01</strain>
        <tissue evidence="3">Whole body or cell culture</tissue>
    </source>
</reference>
<name>A0A9J6BUQ1_POLVA</name>
<dbReference type="AlphaFoldDB" id="A0A9J6BUQ1"/>
<dbReference type="InterPro" id="IPR043504">
    <property type="entry name" value="Peptidase_S1_PA_chymotrypsin"/>
</dbReference>
<evidence type="ECO:0000256" key="1">
    <source>
        <dbReference type="ARBA" id="ARBA00024195"/>
    </source>
</evidence>
<proteinExistence type="inferred from homology"/>
<dbReference type="PROSITE" id="PS50240">
    <property type="entry name" value="TRYPSIN_DOM"/>
    <property type="match status" value="1"/>
</dbReference>
<dbReference type="InterPro" id="IPR051333">
    <property type="entry name" value="CLIP_Serine_Protease"/>
</dbReference>
<comment type="similarity">
    <text evidence="1">Belongs to the peptidase S1 family. CLIP subfamily.</text>
</comment>
<protein>
    <recommendedName>
        <fullName evidence="2">Peptidase S1 domain-containing protein</fullName>
    </recommendedName>
</protein>
<dbReference type="InterPro" id="IPR009003">
    <property type="entry name" value="Peptidase_S1_PA"/>
</dbReference>
<dbReference type="Gene3D" id="2.40.10.10">
    <property type="entry name" value="Trypsin-like serine proteases"/>
    <property type="match status" value="1"/>
</dbReference>
<dbReference type="OrthoDB" id="238681at2759"/>
<evidence type="ECO:0000313" key="4">
    <source>
        <dbReference type="Proteomes" id="UP001107558"/>
    </source>
</evidence>